<evidence type="ECO:0000313" key="3">
    <source>
        <dbReference type="EMBL" id="SHJ95671.1"/>
    </source>
</evidence>
<protein>
    <submittedName>
        <fullName evidence="3">Pimeloyl-ACP methyl ester carboxylesterase</fullName>
    </submittedName>
</protein>
<dbReference type="Pfam" id="PF00561">
    <property type="entry name" value="Abhydrolase_1"/>
    <property type="match status" value="1"/>
</dbReference>
<dbReference type="GO" id="GO:0016020">
    <property type="term" value="C:membrane"/>
    <property type="evidence" value="ECO:0007669"/>
    <property type="project" value="TreeGrafter"/>
</dbReference>
<organism evidence="3 4">
    <name type="scientific">Bradyrhizobium lablabi</name>
    <dbReference type="NCBI Taxonomy" id="722472"/>
    <lineage>
        <taxon>Bacteria</taxon>
        <taxon>Pseudomonadati</taxon>
        <taxon>Pseudomonadota</taxon>
        <taxon>Alphaproteobacteria</taxon>
        <taxon>Hyphomicrobiales</taxon>
        <taxon>Nitrobacteraceae</taxon>
        <taxon>Bradyrhizobium</taxon>
    </lineage>
</organism>
<dbReference type="EMBL" id="LT670844">
    <property type="protein sequence ID" value="SHJ95671.1"/>
    <property type="molecule type" value="Genomic_DNA"/>
</dbReference>
<dbReference type="InterPro" id="IPR000073">
    <property type="entry name" value="AB_hydrolase_1"/>
</dbReference>
<accession>A0A1M6NIW2</accession>
<dbReference type="SUPFAM" id="SSF53474">
    <property type="entry name" value="alpha/beta-Hydrolases"/>
    <property type="match status" value="1"/>
</dbReference>
<dbReference type="PANTHER" id="PTHR43798">
    <property type="entry name" value="MONOACYLGLYCEROL LIPASE"/>
    <property type="match status" value="1"/>
</dbReference>
<evidence type="ECO:0000256" key="1">
    <source>
        <dbReference type="ARBA" id="ARBA00022801"/>
    </source>
</evidence>
<proteinExistence type="predicted"/>
<dbReference type="AlphaFoldDB" id="A0A1M6NIW2"/>
<gene>
    <name evidence="3" type="ORF">SAMN05444159_2012</name>
</gene>
<dbReference type="InterPro" id="IPR050266">
    <property type="entry name" value="AB_hydrolase_sf"/>
</dbReference>
<dbReference type="PRINTS" id="PR00111">
    <property type="entry name" value="ABHYDROLASE"/>
</dbReference>
<dbReference type="OrthoDB" id="9804723at2"/>
<evidence type="ECO:0000313" key="4">
    <source>
        <dbReference type="Proteomes" id="UP000189935"/>
    </source>
</evidence>
<dbReference type="Gene3D" id="3.40.50.1820">
    <property type="entry name" value="alpha/beta hydrolase"/>
    <property type="match status" value="1"/>
</dbReference>
<dbReference type="Proteomes" id="UP000189935">
    <property type="component" value="Chromosome I"/>
</dbReference>
<dbReference type="InterPro" id="IPR029058">
    <property type="entry name" value="AB_hydrolase_fold"/>
</dbReference>
<keyword evidence="1" id="KW-0378">Hydrolase</keyword>
<dbReference type="PANTHER" id="PTHR43798:SF31">
    <property type="entry name" value="AB HYDROLASE SUPERFAMILY PROTEIN YCLE"/>
    <property type="match status" value="1"/>
</dbReference>
<name>A0A1M6NIW2_9BRAD</name>
<dbReference type="GO" id="GO:0016787">
    <property type="term" value="F:hydrolase activity"/>
    <property type="evidence" value="ECO:0007669"/>
    <property type="project" value="UniProtKB-KW"/>
</dbReference>
<evidence type="ECO:0000259" key="2">
    <source>
        <dbReference type="Pfam" id="PF00561"/>
    </source>
</evidence>
<sequence>MPYVDADGARLYVEDSGHGDPIIFIHEFASDLRGWEAQLRHFSRGYRCIAYNARGYPPSDVPEDAVLYGWECAADDIAALMRGLSIERAHLVGLSTGGYAALQFGLRYPEKVGAIVAASVGSGSHPTQRDDWLRETSVLARIFIDHGMAAVAERMARGPARIQLKYKDPRSWQEFVARLRQLSTQGLAHTMARCQAVRPSLHDLRDKFAEMTIPVLLAVGDEDATCLETNLMLKSVLPNAGLWICPNTGHGINLEEPTAFMSHLNQERADAELFRLDLK</sequence>
<feature type="domain" description="AB hydrolase-1" evidence="2">
    <location>
        <begin position="21"/>
        <end position="257"/>
    </location>
</feature>
<reference evidence="3 4" key="1">
    <citation type="submission" date="2016-11" db="EMBL/GenBank/DDBJ databases">
        <authorList>
            <person name="Jaros S."/>
            <person name="Januszkiewicz K."/>
            <person name="Wedrychowicz H."/>
        </authorList>
    </citation>
    <scope>NUCLEOTIDE SEQUENCE [LARGE SCALE GENOMIC DNA]</scope>
    <source>
        <strain evidence="3 4">GAS499</strain>
    </source>
</reference>